<dbReference type="AlphaFoldDB" id="A0AAF0QFZ5"/>
<name>A0AAF0QFZ5_SOLVR</name>
<proteinExistence type="predicted"/>
<dbReference type="Proteomes" id="UP001234989">
    <property type="component" value="Chromosome 3"/>
</dbReference>
<organism evidence="1 2">
    <name type="scientific">Solanum verrucosum</name>
    <dbReference type="NCBI Taxonomy" id="315347"/>
    <lineage>
        <taxon>Eukaryota</taxon>
        <taxon>Viridiplantae</taxon>
        <taxon>Streptophyta</taxon>
        <taxon>Embryophyta</taxon>
        <taxon>Tracheophyta</taxon>
        <taxon>Spermatophyta</taxon>
        <taxon>Magnoliopsida</taxon>
        <taxon>eudicotyledons</taxon>
        <taxon>Gunneridae</taxon>
        <taxon>Pentapetalae</taxon>
        <taxon>asterids</taxon>
        <taxon>lamiids</taxon>
        <taxon>Solanales</taxon>
        <taxon>Solanaceae</taxon>
        <taxon>Solanoideae</taxon>
        <taxon>Solaneae</taxon>
        <taxon>Solanum</taxon>
    </lineage>
</organism>
<gene>
    <name evidence="1" type="ORF">MTR67_012604</name>
</gene>
<accession>A0AAF0QFZ5</accession>
<evidence type="ECO:0000313" key="2">
    <source>
        <dbReference type="Proteomes" id="UP001234989"/>
    </source>
</evidence>
<dbReference type="EMBL" id="CP133614">
    <property type="protein sequence ID" value="WMV19219.1"/>
    <property type="molecule type" value="Genomic_DNA"/>
</dbReference>
<protein>
    <submittedName>
        <fullName evidence="1">Uncharacterized protein</fullName>
    </submittedName>
</protein>
<evidence type="ECO:0000313" key="1">
    <source>
        <dbReference type="EMBL" id="WMV19219.1"/>
    </source>
</evidence>
<sequence>MSKLCNLGCVGKISPRDF</sequence>
<reference evidence="1" key="1">
    <citation type="submission" date="2023-08" db="EMBL/GenBank/DDBJ databases">
        <title>A de novo genome assembly of Solanum verrucosum Schlechtendal, a Mexican diploid species geographically isolated from the other diploid A-genome species in potato relatives.</title>
        <authorList>
            <person name="Hosaka K."/>
        </authorList>
    </citation>
    <scope>NUCLEOTIDE SEQUENCE</scope>
    <source>
        <tissue evidence="1">Young leaves</tissue>
    </source>
</reference>
<keyword evidence="2" id="KW-1185">Reference proteome</keyword>